<organism evidence="2 3">
    <name type="scientific">Paraburkholderia podalyriae</name>
    <dbReference type="NCBI Taxonomy" id="1938811"/>
    <lineage>
        <taxon>Bacteria</taxon>
        <taxon>Pseudomonadati</taxon>
        <taxon>Pseudomonadota</taxon>
        <taxon>Betaproteobacteria</taxon>
        <taxon>Burkholderiales</taxon>
        <taxon>Burkholderiaceae</taxon>
        <taxon>Paraburkholderia</taxon>
    </lineage>
</organism>
<comment type="caution">
    <text evidence="2">The sequence shown here is derived from an EMBL/GenBank/DDBJ whole genome shotgun (WGS) entry which is preliminary data.</text>
</comment>
<protein>
    <submittedName>
        <fullName evidence="2">Uncharacterized protein</fullName>
    </submittedName>
</protein>
<evidence type="ECO:0000313" key="3">
    <source>
        <dbReference type="Proteomes" id="UP000736373"/>
    </source>
</evidence>
<sequence>MVAAVMSHVPGRRFRQPGDEISCVPARAERSIAAHQRHTKKQMAHVSGPFIAMRRVPGCVTAASPALATAIFIRLLLIR</sequence>
<evidence type="ECO:0000256" key="1">
    <source>
        <dbReference type="SAM" id="Phobius"/>
    </source>
</evidence>
<proteinExistence type="predicted"/>
<dbReference type="EMBL" id="VZQQ01000014">
    <property type="protein sequence ID" value="MBC8748560.1"/>
    <property type="molecule type" value="Genomic_DNA"/>
</dbReference>
<gene>
    <name evidence="2" type="ORF">F6X42_18710</name>
</gene>
<keyword evidence="1" id="KW-0812">Transmembrane</keyword>
<reference evidence="2 3" key="1">
    <citation type="submission" date="2019-09" db="EMBL/GenBank/DDBJ databases">
        <title>Paraburkholderia podalyriae sp. nov., A South African Podalyria-associated rhizobium.</title>
        <authorList>
            <person name="Mavima L."/>
            <person name="Beukes C.W."/>
            <person name="Palmer M."/>
            <person name="De Meyer S.E."/>
            <person name="James E.K."/>
            <person name="Maluk M."/>
            <person name="Avontuur J.R."/>
            <person name="Chan W.Y."/>
            <person name="Venter S.N."/>
            <person name="Steenkamp E.T."/>
        </authorList>
    </citation>
    <scope>NUCLEOTIDE SEQUENCE [LARGE SCALE GENOMIC DNA]</scope>
    <source>
        <strain evidence="2 3">WC7.3b</strain>
    </source>
</reference>
<feature type="transmembrane region" description="Helical" evidence="1">
    <location>
        <begin position="55"/>
        <end position="77"/>
    </location>
</feature>
<keyword evidence="3" id="KW-1185">Reference proteome</keyword>
<accession>A0ABR7PQJ9</accession>
<name>A0ABR7PQJ9_9BURK</name>
<keyword evidence="1" id="KW-0472">Membrane</keyword>
<keyword evidence="1" id="KW-1133">Transmembrane helix</keyword>
<evidence type="ECO:0000313" key="2">
    <source>
        <dbReference type="EMBL" id="MBC8748560.1"/>
    </source>
</evidence>
<dbReference type="Proteomes" id="UP000736373">
    <property type="component" value="Unassembled WGS sequence"/>
</dbReference>